<dbReference type="GeneID" id="28935116"/>
<keyword evidence="2" id="KW-1185">Reference proteome</keyword>
<dbReference type="AlphaFoldDB" id="A0A0W4ZQE2"/>
<name>A0A0W4ZQE2_PNEC8</name>
<dbReference type="EMBL" id="LFVZ01000002">
    <property type="protein sequence ID" value="KTW30582.1"/>
    <property type="molecule type" value="Genomic_DNA"/>
</dbReference>
<evidence type="ECO:0000313" key="2">
    <source>
        <dbReference type="Proteomes" id="UP000054454"/>
    </source>
</evidence>
<dbReference type="OrthoDB" id="5279943at2759"/>
<comment type="caution">
    <text evidence="1">The sequence shown here is derived from an EMBL/GenBank/DDBJ whole genome shotgun (WGS) entry which is preliminary data.</text>
</comment>
<reference evidence="2" key="1">
    <citation type="journal article" date="2016" name="Nat. Commun.">
        <title>Genome analysis of three Pneumocystis species reveals adaptation mechanisms to life exclusively in mammalian hosts.</title>
        <authorList>
            <person name="Ma L."/>
            <person name="Chen Z."/>
            <person name="Huang D.W."/>
            <person name="Kutty G."/>
            <person name="Ishihara M."/>
            <person name="Wang H."/>
            <person name="Abouelleil A."/>
            <person name="Bishop L."/>
            <person name="Davey E."/>
            <person name="Deng R."/>
            <person name="Deng X."/>
            <person name="Fan L."/>
            <person name="Fantoni G."/>
            <person name="Fitzgerald M."/>
            <person name="Gogineni E."/>
            <person name="Goldberg J.M."/>
            <person name="Handley G."/>
            <person name="Hu X."/>
            <person name="Huber C."/>
            <person name="Jiao X."/>
            <person name="Jones K."/>
            <person name="Levin J.Z."/>
            <person name="Liu Y."/>
            <person name="Macdonald P."/>
            <person name="Melnikov A."/>
            <person name="Raley C."/>
            <person name="Sassi M."/>
            <person name="Sherman B.T."/>
            <person name="Song X."/>
            <person name="Sykes S."/>
            <person name="Tran B."/>
            <person name="Walsh L."/>
            <person name="Xia Y."/>
            <person name="Yang J."/>
            <person name="Young S."/>
            <person name="Zeng Q."/>
            <person name="Zheng X."/>
            <person name="Stephens R."/>
            <person name="Nusbaum C."/>
            <person name="Birren B.W."/>
            <person name="Azadi P."/>
            <person name="Lempicki R.A."/>
            <person name="Cuomo C.A."/>
            <person name="Kovacs J.A."/>
        </authorList>
    </citation>
    <scope>NUCLEOTIDE SEQUENCE [LARGE SCALE GENOMIC DNA]</scope>
    <source>
        <strain evidence="2">B80</strain>
    </source>
</reference>
<dbReference type="Proteomes" id="UP000054454">
    <property type="component" value="Unassembled WGS sequence"/>
</dbReference>
<protein>
    <submittedName>
        <fullName evidence="1">Uncharacterized protein</fullName>
    </submittedName>
</protein>
<proteinExistence type="predicted"/>
<evidence type="ECO:0000313" key="1">
    <source>
        <dbReference type="EMBL" id="KTW30582.1"/>
    </source>
</evidence>
<gene>
    <name evidence="1" type="ORF">T552_00299</name>
</gene>
<sequence>MKESLPESLQTEPGYKNKTITLMLCPDSILLPMSNRTKEMRKIMAHNSVFFSNILSNLSKDIRENLETLWTAVDRDCMDDLQWLRNVKQILTKLAEDEYFWKKWCYIVGCDENSFRDYCLRTLQNNNNNNNTLMSKEDVSSTFLHSVKTKFVDGIILKRE</sequence>
<dbReference type="RefSeq" id="XP_018227178.1">
    <property type="nucleotide sequence ID" value="XM_018368914.1"/>
</dbReference>
<organism evidence="1 2">
    <name type="scientific">Pneumocystis carinii (strain B80)</name>
    <name type="common">Rat pneumocystis pneumonia agent</name>
    <name type="synonym">Pneumocystis carinii f. sp. carinii</name>
    <dbReference type="NCBI Taxonomy" id="1408658"/>
    <lineage>
        <taxon>Eukaryota</taxon>
        <taxon>Fungi</taxon>
        <taxon>Dikarya</taxon>
        <taxon>Ascomycota</taxon>
        <taxon>Taphrinomycotina</taxon>
        <taxon>Pneumocystomycetes</taxon>
        <taxon>Pneumocystaceae</taxon>
        <taxon>Pneumocystis</taxon>
    </lineage>
</organism>
<dbReference type="VEuPathDB" id="FungiDB:T552_00299"/>
<accession>A0A0W4ZQE2</accession>